<evidence type="ECO:0000256" key="4">
    <source>
        <dbReference type="SAM" id="MobiDB-lite"/>
    </source>
</evidence>
<dbReference type="PANTHER" id="PTHR13211">
    <property type="entry name" value="TELOMERASE CAJAL BODY PROTEIN 1"/>
    <property type="match status" value="1"/>
</dbReference>
<dbReference type="SUPFAM" id="SSF50978">
    <property type="entry name" value="WD40 repeat-like"/>
    <property type="match status" value="1"/>
</dbReference>
<keyword evidence="1 3" id="KW-0853">WD repeat</keyword>
<gene>
    <name evidence="5" type="ORF">M231_03671</name>
</gene>
<dbReference type="InterPro" id="IPR001680">
    <property type="entry name" value="WD40_rpt"/>
</dbReference>
<keyword evidence="2" id="KW-0677">Repeat</keyword>
<dbReference type="OrthoDB" id="239865at2759"/>
<dbReference type="FunCoup" id="A0A4V1M441">
    <property type="interactions" value="474"/>
</dbReference>
<dbReference type="InterPro" id="IPR036322">
    <property type="entry name" value="WD40_repeat_dom_sf"/>
</dbReference>
<dbReference type="InterPro" id="IPR019775">
    <property type="entry name" value="WD40_repeat_CS"/>
</dbReference>
<name>A0A4V1M441_TREME</name>
<feature type="repeat" description="WD" evidence="3">
    <location>
        <begin position="281"/>
        <end position="322"/>
    </location>
</feature>
<evidence type="ECO:0000313" key="6">
    <source>
        <dbReference type="Proteomes" id="UP000289152"/>
    </source>
</evidence>
<organism evidence="5 6">
    <name type="scientific">Tremella mesenterica</name>
    <name type="common">Jelly fungus</name>
    <dbReference type="NCBI Taxonomy" id="5217"/>
    <lineage>
        <taxon>Eukaryota</taxon>
        <taxon>Fungi</taxon>
        <taxon>Dikarya</taxon>
        <taxon>Basidiomycota</taxon>
        <taxon>Agaricomycotina</taxon>
        <taxon>Tremellomycetes</taxon>
        <taxon>Tremellales</taxon>
        <taxon>Tremellaceae</taxon>
        <taxon>Tremella</taxon>
    </lineage>
</organism>
<reference evidence="5 6" key="1">
    <citation type="submission" date="2016-06" db="EMBL/GenBank/DDBJ databases">
        <title>Evolution of pathogenesis and genome organization in the Tremellales.</title>
        <authorList>
            <person name="Cuomo C."/>
            <person name="Litvintseva A."/>
            <person name="Heitman J."/>
            <person name="Chen Y."/>
            <person name="Sun S."/>
            <person name="Springer D."/>
            <person name="Dromer F."/>
            <person name="Young S."/>
            <person name="Zeng Q."/>
            <person name="Chapman S."/>
            <person name="Gujja S."/>
            <person name="Saif S."/>
            <person name="Birren B."/>
        </authorList>
    </citation>
    <scope>NUCLEOTIDE SEQUENCE [LARGE SCALE GENOMIC DNA]</scope>
    <source>
        <strain evidence="5 6">ATCC 28783</strain>
    </source>
</reference>
<protein>
    <submittedName>
        <fullName evidence="5">Uncharacterized protein</fullName>
    </submittedName>
</protein>
<feature type="compositionally biased region" description="Acidic residues" evidence="4">
    <location>
        <begin position="374"/>
        <end position="386"/>
    </location>
</feature>
<dbReference type="Proteomes" id="UP000289152">
    <property type="component" value="Unassembled WGS sequence"/>
</dbReference>
<dbReference type="InterPro" id="IPR015943">
    <property type="entry name" value="WD40/YVTN_repeat-like_dom_sf"/>
</dbReference>
<comment type="caution">
    <text evidence="5">The sequence shown here is derived from an EMBL/GenBank/DDBJ whole genome shotgun (WGS) entry which is preliminary data.</text>
</comment>
<evidence type="ECO:0000256" key="3">
    <source>
        <dbReference type="PROSITE-ProRule" id="PRU00221"/>
    </source>
</evidence>
<feature type="compositionally biased region" description="Polar residues" evidence="4">
    <location>
        <begin position="436"/>
        <end position="486"/>
    </location>
</feature>
<evidence type="ECO:0000256" key="1">
    <source>
        <dbReference type="ARBA" id="ARBA00022574"/>
    </source>
</evidence>
<sequence>MSKDEEKQSTDNQPWPQATNYDFSSIPREISSLPANRLSGDEDNFFRSAKWCSDGSAILTTAEDRTVRIIPTPGEERILGEIKHIPQPDAVLGAIWYPSASSLTPETYCFTVSVRDTPVRLVDATTGLVRASYPIVDHREQFVGPHSMAFNTSATKLYCGFQNAIEVFDVAMPGYDTSDRIKTSFNKKDPGAQRGIISALGFSYDYSGVYSAGSYDGTVSIYDEDINTPVLHLEGVEGGGVTQTTFHPLSSQILFVASRRSTAIEIFDLRNPLQPILSLPQMGNTNQRLNFDVDPWGRYLIAGDENGFVKVWDISQGGNEVTIFEEKLHDAPIPSTQLHPLFPRLLTISGTRRCPTSTFFSSSSTSTSATNSDSDSDSDSSTDSDSPESSHSIPDSRSDSDSESGSDSDSNHETKSKSKSNPTFHSISKADPLPSNPTLSTHSPTQSLNRLYQPSTTNDSLSKSPMMTNPDNGISSSDLLHGTSHTVDLRSDGEYGDKVVNARMEKGKRENVRLKIWSLDSQC</sequence>
<dbReference type="AlphaFoldDB" id="A0A4V1M441"/>
<evidence type="ECO:0000313" key="5">
    <source>
        <dbReference type="EMBL" id="RXK39047.1"/>
    </source>
</evidence>
<feature type="compositionally biased region" description="Polar residues" evidence="4">
    <location>
        <begin position="10"/>
        <end position="22"/>
    </location>
</feature>
<proteinExistence type="predicted"/>
<dbReference type="STRING" id="5217.A0A4V1M441"/>
<dbReference type="Pfam" id="PF00400">
    <property type="entry name" value="WD40"/>
    <property type="match status" value="2"/>
</dbReference>
<dbReference type="PANTHER" id="PTHR13211:SF0">
    <property type="entry name" value="TELOMERASE CAJAL BODY PROTEIN 1"/>
    <property type="match status" value="1"/>
</dbReference>
<dbReference type="InParanoid" id="A0A4V1M441"/>
<feature type="region of interest" description="Disordered" evidence="4">
    <location>
        <begin position="1"/>
        <end position="22"/>
    </location>
</feature>
<dbReference type="PROSITE" id="PS00678">
    <property type="entry name" value="WD_REPEATS_1"/>
    <property type="match status" value="1"/>
</dbReference>
<dbReference type="Gene3D" id="2.130.10.10">
    <property type="entry name" value="YVTN repeat-like/Quinoprotein amine dehydrogenase"/>
    <property type="match status" value="2"/>
</dbReference>
<dbReference type="PROSITE" id="PS50082">
    <property type="entry name" value="WD_REPEATS_2"/>
    <property type="match status" value="1"/>
</dbReference>
<dbReference type="SMART" id="SM00320">
    <property type="entry name" value="WD40"/>
    <property type="match status" value="4"/>
</dbReference>
<dbReference type="EMBL" id="SDIL01000037">
    <property type="protein sequence ID" value="RXK39047.1"/>
    <property type="molecule type" value="Genomic_DNA"/>
</dbReference>
<evidence type="ECO:0000256" key="2">
    <source>
        <dbReference type="ARBA" id="ARBA00022737"/>
    </source>
</evidence>
<dbReference type="InterPro" id="IPR051150">
    <property type="entry name" value="SWT21/TCAB1_mRNA_Telomere"/>
</dbReference>
<feature type="region of interest" description="Disordered" evidence="4">
    <location>
        <begin position="357"/>
        <end position="492"/>
    </location>
</feature>
<accession>A0A4V1M441</accession>
<feature type="compositionally biased region" description="Low complexity" evidence="4">
    <location>
        <begin position="357"/>
        <end position="373"/>
    </location>
</feature>
<keyword evidence="6" id="KW-1185">Reference proteome</keyword>
<dbReference type="VEuPathDB" id="FungiDB:TREMEDRAFT_39696"/>